<name>A0A6C0BK39_9ZZZZ</name>
<feature type="transmembrane region" description="Helical" evidence="1">
    <location>
        <begin position="235"/>
        <end position="256"/>
    </location>
</feature>
<keyword evidence="1" id="KW-0812">Transmembrane</keyword>
<keyword evidence="1" id="KW-1133">Transmembrane helix</keyword>
<keyword evidence="1" id="KW-0472">Membrane</keyword>
<organism evidence="2">
    <name type="scientific">viral metagenome</name>
    <dbReference type="NCBI Taxonomy" id="1070528"/>
    <lineage>
        <taxon>unclassified sequences</taxon>
        <taxon>metagenomes</taxon>
        <taxon>organismal metagenomes</taxon>
    </lineage>
</organism>
<protein>
    <submittedName>
        <fullName evidence="2">Uncharacterized protein</fullName>
    </submittedName>
</protein>
<sequence>MLRLLSFIGIFSLAAAEYGCSDFTQLTHTMSGCPANQGNPDCSFIQANAQQFCSTAASSWEIINGPNCNLRGASYGCIFASGLYSTTDQFCCPLIITGGAPAAATASATATSTASATATSTASATATSTASATATSTASATATSTASSSASASASATSSASSSASATATSSASASASASATATSSASALASKTSLATFTATKTSTLTATPSFTPLPSTNITIVYQDRPILEGYNAAIGLSAIFGFCILACCCFMIIGRKRPNEERGTKEIQRQITIVERRQSQLQLRSPEKIEASTV</sequence>
<proteinExistence type="predicted"/>
<dbReference type="EMBL" id="MN739162">
    <property type="protein sequence ID" value="QHS91693.1"/>
    <property type="molecule type" value="Genomic_DNA"/>
</dbReference>
<reference evidence="2" key="1">
    <citation type="journal article" date="2020" name="Nature">
        <title>Giant virus diversity and host interactions through global metagenomics.</title>
        <authorList>
            <person name="Schulz F."/>
            <person name="Roux S."/>
            <person name="Paez-Espino D."/>
            <person name="Jungbluth S."/>
            <person name="Walsh D.A."/>
            <person name="Denef V.J."/>
            <person name="McMahon K.D."/>
            <person name="Konstantinidis K.T."/>
            <person name="Eloe-Fadrosh E.A."/>
            <person name="Kyrpides N.C."/>
            <person name="Woyke T."/>
        </authorList>
    </citation>
    <scope>NUCLEOTIDE SEQUENCE</scope>
    <source>
        <strain evidence="2">GVMAG-M-3300013006-15</strain>
    </source>
</reference>
<dbReference type="AlphaFoldDB" id="A0A6C0BK39"/>
<evidence type="ECO:0000256" key="1">
    <source>
        <dbReference type="SAM" id="Phobius"/>
    </source>
</evidence>
<accession>A0A6C0BK39</accession>
<evidence type="ECO:0000313" key="2">
    <source>
        <dbReference type="EMBL" id="QHS91693.1"/>
    </source>
</evidence>
<dbReference type="PROSITE" id="PS51257">
    <property type="entry name" value="PROKAR_LIPOPROTEIN"/>
    <property type="match status" value="1"/>
</dbReference>